<organism evidence="2 3">
    <name type="scientific">Dinghuibacter silviterrae</name>
    <dbReference type="NCBI Taxonomy" id="1539049"/>
    <lineage>
        <taxon>Bacteria</taxon>
        <taxon>Pseudomonadati</taxon>
        <taxon>Bacteroidota</taxon>
        <taxon>Chitinophagia</taxon>
        <taxon>Chitinophagales</taxon>
        <taxon>Chitinophagaceae</taxon>
        <taxon>Dinghuibacter</taxon>
    </lineage>
</organism>
<keyword evidence="3" id="KW-1185">Reference proteome</keyword>
<name>A0A4R8DRR5_9BACT</name>
<feature type="transmembrane region" description="Helical" evidence="1">
    <location>
        <begin position="6"/>
        <end position="27"/>
    </location>
</feature>
<comment type="caution">
    <text evidence="2">The sequence shown here is derived from an EMBL/GenBank/DDBJ whole genome shotgun (WGS) entry which is preliminary data.</text>
</comment>
<keyword evidence="1" id="KW-1133">Transmembrane helix</keyword>
<protein>
    <submittedName>
        <fullName evidence="2">Uncharacterized protein</fullName>
    </submittedName>
</protein>
<proteinExistence type="predicted"/>
<gene>
    <name evidence="2" type="ORF">EDB95_1939</name>
</gene>
<feature type="transmembrane region" description="Helical" evidence="1">
    <location>
        <begin position="105"/>
        <end position="127"/>
    </location>
</feature>
<keyword evidence="1" id="KW-0472">Membrane</keyword>
<keyword evidence="1" id="KW-0812">Transmembrane</keyword>
<dbReference type="AlphaFoldDB" id="A0A4R8DRR5"/>
<accession>A0A4R8DRR5</accession>
<feature type="transmembrane region" description="Helical" evidence="1">
    <location>
        <begin position="133"/>
        <end position="159"/>
    </location>
</feature>
<feature type="transmembrane region" description="Helical" evidence="1">
    <location>
        <begin position="48"/>
        <end position="69"/>
    </location>
</feature>
<dbReference type="OrthoDB" id="8076009at2"/>
<dbReference type="Proteomes" id="UP000294498">
    <property type="component" value="Unassembled WGS sequence"/>
</dbReference>
<sequence length="164" mass="17949">MPEQWNNFFVMVGGGAAALAGLIFVAMSINHEIIIRNTTHKNRAINMLTGFTAIFMASCFALIGDQYLWALGVEWLMLWLIATVIFIRGYVIAIRSGMSSIGLNLPRLSGGTICYIAEVIGAIFLILGYSSGFFIAAIGIIVLFAFLISGAWLLMIGIYEDRTK</sequence>
<feature type="transmembrane region" description="Helical" evidence="1">
    <location>
        <begin position="75"/>
        <end position="93"/>
    </location>
</feature>
<reference evidence="2 3" key="1">
    <citation type="submission" date="2019-03" db="EMBL/GenBank/DDBJ databases">
        <title>Genomic Encyclopedia of Type Strains, Phase IV (KMG-IV): sequencing the most valuable type-strain genomes for metagenomic binning, comparative biology and taxonomic classification.</title>
        <authorList>
            <person name="Goeker M."/>
        </authorList>
    </citation>
    <scope>NUCLEOTIDE SEQUENCE [LARGE SCALE GENOMIC DNA]</scope>
    <source>
        <strain evidence="2 3">DSM 100059</strain>
    </source>
</reference>
<dbReference type="EMBL" id="SODV01000001">
    <property type="protein sequence ID" value="TDX00910.1"/>
    <property type="molecule type" value="Genomic_DNA"/>
</dbReference>
<dbReference type="RefSeq" id="WP_133993011.1">
    <property type="nucleotide sequence ID" value="NZ_SODV01000001.1"/>
</dbReference>
<evidence type="ECO:0000313" key="2">
    <source>
        <dbReference type="EMBL" id="TDX00910.1"/>
    </source>
</evidence>
<evidence type="ECO:0000313" key="3">
    <source>
        <dbReference type="Proteomes" id="UP000294498"/>
    </source>
</evidence>
<evidence type="ECO:0000256" key="1">
    <source>
        <dbReference type="SAM" id="Phobius"/>
    </source>
</evidence>